<protein>
    <recommendedName>
        <fullName evidence="1">HMA domain-containing protein</fullName>
    </recommendedName>
</protein>
<dbReference type="SUPFAM" id="SSF55008">
    <property type="entry name" value="HMA, heavy metal-associated domain"/>
    <property type="match status" value="1"/>
</dbReference>
<name>A0ABN2J8V8_9ACTN</name>
<dbReference type="CDD" id="cd00371">
    <property type="entry name" value="HMA"/>
    <property type="match status" value="1"/>
</dbReference>
<dbReference type="EMBL" id="BAAANY010000045">
    <property type="protein sequence ID" value="GAA1720352.1"/>
    <property type="molecule type" value="Genomic_DNA"/>
</dbReference>
<proteinExistence type="predicted"/>
<organism evidence="2 3">
    <name type="scientific">Fodinicola feengrottensis</name>
    <dbReference type="NCBI Taxonomy" id="435914"/>
    <lineage>
        <taxon>Bacteria</taxon>
        <taxon>Bacillati</taxon>
        <taxon>Actinomycetota</taxon>
        <taxon>Actinomycetes</taxon>
        <taxon>Mycobacteriales</taxon>
        <taxon>Fodinicola</taxon>
    </lineage>
</organism>
<comment type="caution">
    <text evidence="2">The sequence shown here is derived from an EMBL/GenBank/DDBJ whole genome shotgun (WGS) entry which is preliminary data.</text>
</comment>
<gene>
    <name evidence="2" type="ORF">GCM10009765_80680</name>
</gene>
<evidence type="ECO:0000313" key="2">
    <source>
        <dbReference type="EMBL" id="GAA1720352.1"/>
    </source>
</evidence>
<keyword evidence="3" id="KW-1185">Reference proteome</keyword>
<dbReference type="InterPro" id="IPR036163">
    <property type="entry name" value="HMA_dom_sf"/>
</dbReference>
<dbReference type="Gene3D" id="3.30.70.100">
    <property type="match status" value="1"/>
</dbReference>
<dbReference type="Proteomes" id="UP001500618">
    <property type="component" value="Unassembled WGS sequence"/>
</dbReference>
<evidence type="ECO:0000313" key="3">
    <source>
        <dbReference type="Proteomes" id="UP001500618"/>
    </source>
</evidence>
<sequence length="73" mass="7717">MATYTFTVEGMHCGSCGMLIDETLEDLDGVVRSTTTFRANRATVEVDAARCEPSDVIAAIGTAGYTARQIPSA</sequence>
<dbReference type="RefSeq" id="WP_344315263.1">
    <property type="nucleotide sequence ID" value="NZ_BAAANY010000045.1"/>
</dbReference>
<reference evidence="2 3" key="1">
    <citation type="journal article" date="2019" name="Int. J. Syst. Evol. Microbiol.">
        <title>The Global Catalogue of Microorganisms (GCM) 10K type strain sequencing project: providing services to taxonomists for standard genome sequencing and annotation.</title>
        <authorList>
            <consortium name="The Broad Institute Genomics Platform"/>
            <consortium name="The Broad Institute Genome Sequencing Center for Infectious Disease"/>
            <person name="Wu L."/>
            <person name="Ma J."/>
        </authorList>
    </citation>
    <scope>NUCLEOTIDE SEQUENCE [LARGE SCALE GENOMIC DNA]</scope>
    <source>
        <strain evidence="2 3">JCM 14718</strain>
    </source>
</reference>
<dbReference type="Pfam" id="PF00403">
    <property type="entry name" value="HMA"/>
    <property type="match status" value="1"/>
</dbReference>
<dbReference type="InterPro" id="IPR006121">
    <property type="entry name" value="HMA_dom"/>
</dbReference>
<feature type="domain" description="HMA" evidence="1">
    <location>
        <begin position="2"/>
        <end position="68"/>
    </location>
</feature>
<evidence type="ECO:0000259" key="1">
    <source>
        <dbReference type="PROSITE" id="PS50846"/>
    </source>
</evidence>
<dbReference type="PROSITE" id="PS50846">
    <property type="entry name" value="HMA_2"/>
    <property type="match status" value="1"/>
</dbReference>
<accession>A0ABN2J8V8</accession>